<keyword evidence="2" id="KW-1185">Reference proteome</keyword>
<protein>
    <submittedName>
        <fullName evidence="1">Uncharacterized protein</fullName>
    </submittedName>
</protein>
<dbReference type="HOGENOM" id="CLU_2654323_0_0_1"/>
<name>M2T136_COCSN</name>
<dbReference type="OrthoDB" id="10477413at2759"/>
<accession>M2T136</accession>
<dbReference type="EMBL" id="KB445646">
    <property type="protein sequence ID" value="EMD62727.1"/>
    <property type="molecule type" value="Genomic_DNA"/>
</dbReference>
<evidence type="ECO:0000313" key="1">
    <source>
        <dbReference type="EMBL" id="EMD62727.1"/>
    </source>
</evidence>
<proteinExistence type="predicted"/>
<dbReference type="Proteomes" id="UP000016934">
    <property type="component" value="Unassembled WGS sequence"/>
</dbReference>
<reference evidence="2" key="2">
    <citation type="journal article" date="2013" name="PLoS Genet.">
        <title>Comparative genome structure, secondary metabolite, and effector coding capacity across Cochliobolus pathogens.</title>
        <authorList>
            <person name="Condon B.J."/>
            <person name="Leng Y."/>
            <person name="Wu D."/>
            <person name="Bushley K.E."/>
            <person name="Ohm R.A."/>
            <person name="Otillar R."/>
            <person name="Martin J."/>
            <person name="Schackwitz W."/>
            <person name="Grimwood J."/>
            <person name="MohdZainudin N."/>
            <person name="Xue C."/>
            <person name="Wang R."/>
            <person name="Manning V.A."/>
            <person name="Dhillon B."/>
            <person name="Tu Z.J."/>
            <person name="Steffenson B.J."/>
            <person name="Salamov A."/>
            <person name="Sun H."/>
            <person name="Lowry S."/>
            <person name="LaButti K."/>
            <person name="Han J."/>
            <person name="Copeland A."/>
            <person name="Lindquist E."/>
            <person name="Barry K."/>
            <person name="Schmutz J."/>
            <person name="Baker S.E."/>
            <person name="Ciuffetti L.M."/>
            <person name="Grigoriev I.V."/>
            <person name="Zhong S."/>
            <person name="Turgeon B.G."/>
        </authorList>
    </citation>
    <scope>NUCLEOTIDE SEQUENCE [LARGE SCALE GENOMIC DNA]</scope>
    <source>
        <strain evidence="2">ND90Pr / ATCC 201652</strain>
    </source>
</reference>
<gene>
    <name evidence="1" type="ORF">COCSADRAFT_223861</name>
</gene>
<sequence>MWSWGFTVDEWKRTAPLLSALLWRRLGQEAFRQMDSSWAVSACTQLMSQGNVSFARLFTSPYAMLSRDIRQISARH</sequence>
<evidence type="ECO:0000313" key="2">
    <source>
        <dbReference type="Proteomes" id="UP000016934"/>
    </source>
</evidence>
<organism evidence="1 2">
    <name type="scientific">Cochliobolus sativus (strain ND90Pr / ATCC 201652)</name>
    <name type="common">Common root rot and spot blotch fungus</name>
    <name type="synonym">Bipolaris sorokiniana</name>
    <dbReference type="NCBI Taxonomy" id="665912"/>
    <lineage>
        <taxon>Eukaryota</taxon>
        <taxon>Fungi</taxon>
        <taxon>Dikarya</taxon>
        <taxon>Ascomycota</taxon>
        <taxon>Pezizomycotina</taxon>
        <taxon>Dothideomycetes</taxon>
        <taxon>Pleosporomycetidae</taxon>
        <taxon>Pleosporales</taxon>
        <taxon>Pleosporineae</taxon>
        <taxon>Pleosporaceae</taxon>
        <taxon>Bipolaris</taxon>
    </lineage>
</organism>
<dbReference type="GeneID" id="19134642"/>
<dbReference type="RefSeq" id="XP_007702023.1">
    <property type="nucleotide sequence ID" value="XM_007703833.1"/>
</dbReference>
<reference evidence="1 2" key="1">
    <citation type="journal article" date="2012" name="PLoS Pathog.">
        <title>Diverse lifestyles and strategies of plant pathogenesis encoded in the genomes of eighteen Dothideomycetes fungi.</title>
        <authorList>
            <person name="Ohm R.A."/>
            <person name="Feau N."/>
            <person name="Henrissat B."/>
            <person name="Schoch C.L."/>
            <person name="Horwitz B.A."/>
            <person name="Barry K.W."/>
            <person name="Condon B.J."/>
            <person name="Copeland A.C."/>
            <person name="Dhillon B."/>
            <person name="Glaser F."/>
            <person name="Hesse C.N."/>
            <person name="Kosti I."/>
            <person name="LaButti K."/>
            <person name="Lindquist E.A."/>
            <person name="Lucas S."/>
            <person name="Salamov A.A."/>
            <person name="Bradshaw R.E."/>
            <person name="Ciuffetti L."/>
            <person name="Hamelin R.C."/>
            <person name="Kema G.H.J."/>
            <person name="Lawrence C."/>
            <person name="Scott J.A."/>
            <person name="Spatafora J.W."/>
            <person name="Turgeon B.G."/>
            <person name="de Wit P.J.G.M."/>
            <person name="Zhong S."/>
            <person name="Goodwin S.B."/>
            <person name="Grigoriev I.V."/>
        </authorList>
    </citation>
    <scope>NUCLEOTIDE SEQUENCE [LARGE SCALE GENOMIC DNA]</scope>
    <source>
        <strain evidence="2">ND90Pr / ATCC 201652</strain>
    </source>
</reference>
<dbReference type="AlphaFoldDB" id="M2T136"/>
<dbReference type="KEGG" id="bsc:COCSADRAFT_223861"/>